<dbReference type="Pfam" id="PF12833">
    <property type="entry name" value="HTH_18"/>
    <property type="match status" value="1"/>
</dbReference>
<dbReference type="GO" id="GO:0043565">
    <property type="term" value="F:sequence-specific DNA binding"/>
    <property type="evidence" value="ECO:0007669"/>
    <property type="project" value="InterPro"/>
</dbReference>
<dbReference type="AlphaFoldDB" id="A0A318KDF6"/>
<accession>A0A318KDF6</accession>
<evidence type="ECO:0000313" key="5">
    <source>
        <dbReference type="EMBL" id="PXX70789.1"/>
    </source>
</evidence>
<evidence type="ECO:0000259" key="4">
    <source>
        <dbReference type="PROSITE" id="PS01124"/>
    </source>
</evidence>
<evidence type="ECO:0000256" key="2">
    <source>
        <dbReference type="ARBA" id="ARBA00023125"/>
    </source>
</evidence>
<reference evidence="5 6" key="1">
    <citation type="submission" date="2018-05" db="EMBL/GenBank/DDBJ databases">
        <title>Genomic Encyclopedia of Type Strains, Phase IV (KMG-IV): sequencing the most valuable type-strain genomes for metagenomic binning, comparative biology and taxonomic classification.</title>
        <authorList>
            <person name="Goeker M."/>
        </authorList>
    </citation>
    <scope>NUCLEOTIDE SEQUENCE [LARGE SCALE GENOMIC DNA]</scope>
    <source>
        <strain evidence="5 6">DSM 44704</strain>
    </source>
</reference>
<keyword evidence="1" id="KW-0805">Transcription regulation</keyword>
<feature type="domain" description="HTH araC/xylS-type" evidence="4">
    <location>
        <begin position="221"/>
        <end position="321"/>
    </location>
</feature>
<dbReference type="EMBL" id="QJKF01000001">
    <property type="protein sequence ID" value="PXX70789.1"/>
    <property type="molecule type" value="Genomic_DNA"/>
</dbReference>
<dbReference type="GO" id="GO:0003700">
    <property type="term" value="F:DNA-binding transcription factor activity"/>
    <property type="evidence" value="ECO:0007669"/>
    <property type="project" value="InterPro"/>
</dbReference>
<evidence type="ECO:0000256" key="3">
    <source>
        <dbReference type="ARBA" id="ARBA00023163"/>
    </source>
</evidence>
<keyword evidence="3" id="KW-0804">Transcription</keyword>
<dbReference type="Gene3D" id="1.10.10.60">
    <property type="entry name" value="Homeodomain-like"/>
    <property type="match status" value="1"/>
</dbReference>
<comment type="caution">
    <text evidence="5">The sequence shown here is derived from an EMBL/GenBank/DDBJ whole genome shotgun (WGS) entry which is preliminary data.</text>
</comment>
<dbReference type="InterPro" id="IPR018062">
    <property type="entry name" value="HTH_AraC-typ_CS"/>
</dbReference>
<dbReference type="PANTHER" id="PTHR46796">
    <property type="entry name" value="HTH-TYPE TRANSCRIPTIONAL ACTIVATOR RHAS-RELATED"/>
    <property type="match status" value="1"/>
</dbReference>
<keyword evidence="6" id="KW-1185">Reference proteome</keyword>
<keyword evidence="2" id="KW-0238">DNA-binding</keyword>
<dbReference type="Proteomes" id="UP000247569">
    <property type="component" value="Unassembled WGS sequence"/>
</dbReference>
<dbReference type="SUPFAM" id="SSF46689">
    <property type="entry name" value="Homeodomain-like"/>
    <property type="match status" value="1"/>
</dbReference>
<dbReference type="PRINTS" id="PR00032">
    <property type="entry name" value="HTHARAC"/>
</dbReference>
<proteinExistence type="predicted"/>
<dbReference type="OrthoDB" id="9799345at2"/>
<dbReference type="PANTHER" id="PTHR46796:SF6">
    <property type="entry name" value="ARAC SUBFAMILY"/>
    <property type="match status" value="1"/>
</dbReference>
<dbReference type="InterPro" id="IPR018060">
    <property type="entry name" value="HTH_AraC"/>
</dbReference>
<evidence type="ECO:0000313" key="6">
    <source>
        <dbReference type="Proteomes" id="UP000247569"/>
    </source>
</evidence>
<sequence>MSGKGVESAGARGGFVVDSTVPGAGARGFAVFRRGWQTQVGDEFPLPTFSSATTGDFRVRSRVAKVRDAALTDLASASVVRTAGTPHGYDDQVRMYVVRRGEWWLRRSSDRVEYTVPAGEFLLRHGPPLHFGAAADTTVRILTLPSATLAPRLRNRSMTGSADSAEMRLLMAHTNMVHATVTDLGASGVHAAHTALIELAKAVVAGRFDDAEPSLGIALAQAARELADRRLADPGLSPAMLARELNVSVRTLQRAFTAAGESVTAYIRHRRLAQARLALADPARRPTVSEIAARWQFADSSHFIREFKKRYGQTPADYARSTRAQNFGG</sequence>
<dbReference type="PROSITE" id="PS00041">
    <property type="entry name" value="HTH_ARAC_FAMILY_1"/>
    <property type="match status" value="1"/>
</dbReference>
<protein>
    <submittedName>
        <fullName evidence="5">AraC family transcriptional regulator</fullName>
    </submittedName>
</protein>
<dbReference type="SMART" id="SM00342">
    <property type="entry name" value="HTH_ARAC"/>
    <property type="match status" value="1"/>
</dbReference>
<dbReference type="InterPro" id="IPR009057">
    <property type="entry name" value="Homeodomain-like_sf"/>
</dbReference>
<dbReference type="InterPro" id="IPR050204">
    <property type="entry name" value="AraC_XylS_family_regulators"/>
</dbReference>
<gene>
    <name evidence="5" type="ORF">DFR70_101210</name>
</gene>
<organism evidence="5 6">
    <name type="scientific">Nocardia tenerifensis</name>
    <dbReference type="NCBI Taxonomy" id="228006"/>
    <lineage>
        <taxon>Bacteria</taxon>
        <taxon>Bacillati</taxon>
        <taxon>Actinomycetota</taxon>
        <taxon>Actinomycetes</taxon>
        <taxon>Mycobacteriales</taxon>
        <taxon>Nocardiaceae</taxon>
        <taxon>Nocardia</taxon>
    </lineage>
</organism>
<dbReference type="InterPro" id="IPR020449">
    <property type="entry name" value="Tscrpt_reg_AraC-type_HTH"/>
</dbReference>
<dbReference type="PROSITE" id="PS01124">
    <property type="entry name" value="HTH_ARAC_FAMILY_2"/>
    <property type="match status" value="1"/>
</dbReference>
<evidence type="ECO:0000256" key="1">
    <source>
        <dbReference type="ARBA" id="ARBA00023015"/>
    </source>
</evidence>
<name>A0A318KDF6_9NOCA</name>